<accession>A0A2U1MDT9</accession>
<organism evidence="1 2">
    <name type="scientific">Artemisia annua</name>
    <name type="common">Sweet wormwood</name>
    <dbReference type="NCBI Taxonomy" id="35608"/>
    <lineage>
        <taxon>Eukaryota</taxon>
        <taxon>Viridiplantae</taxon>
        <taxon>Streptophyta</taxon>
        <taxon>Embryophyta</taxon>
        <taxon>Tracheophyta</taxon>
        <taxon>Spermatophyta</taxon>
        <taxon>Magnoliopsida</taxon>
        <taxon>eudicotyledons</taxon>
        <taxon>Gunneridae</taxon>
        <taxon>Pentapetalae</taxon>
        <taxon>asterids</taxon>
        <taxon>campanulids</taxon>
        <taxon>Asterales</taxon>
        <taxon>Asteraceae</taxon>
        <taxon>Asteroideae</taxon>
        <taxon>Anthemideae</taxon>
        <taxon>Artemisiinae</taxon>
        <taxon>Artemisia</taxon>
    </lineage>
</organism>
<proteinExistence type="predicted"/>
<gene>
    <name evidence="1" type="ORF">CTI12_AA391640</name>
</gene>
<dbReference type="Proteomes" id="UP000245207">
    <property type="component" value="Unassembled WGS sequence"/>
</dbReference>
<dbReference type="AlphaFoldDB" id="A0A2U1MDT9"/>
<reference evidence="1 2" key="1">
    <citation type="journal article" date="2018" name="Mol. Plant">
        <title>The genome of Artemisia annua provides insight into the evolution of Asteraceae family and artemisinin biosynthesis.</title>
        <authorList>
            <person name="Shen Q."/>
            <person name="Zhang L."/>
            <person name="Liao Z."/>
            <person name="Wang S."/>
            <person name="Yan T."/>
            <person name="Shi P."/>
            <person name="Liu M."/>
            <person name="Fu X."/>
            <person name="Pan Q."/>
            <person name="Wang Y."/>
            <person name="Lv Z."/>
            <person name="Lu X."/>
            <person name="Zhang F."/>
            <person name="Jiang W."/>
            <person name="Ma Y."/>
            <person name="Chen M."/>
            <person name="Hao X."/>
            <person name="Li L."/>
            <person name="Tang Y."/>
            <person name="Lv G."/>
            <person name="Zhou Y."/>
            <person name="Sun X."/>
            <person name="Brodelius P.E."/>
            <person name="Rose J.K.C."/>
            <person name="Tang K."/>
        </authorList>
    </citation>
    <scope>NUCLEOTIDE SEQUENCE [LARGE SCALE GENOMIC DNA]</scope>
    <source>
        <strain evidence="2">cv. Huhao1</strain>
        <tissue evidence="1">Leaf</tissue>
    </source>
</reference>
<comment type="caution">
    <text evidence="1">The sequence shown here is derived from an EMBL/GenBank/DDBJ whole genome shotgun (WGS) entry which is preliminary data.</text>
</comment>
<evidence type="ECO:0000313" key="2">
    <source>
        <dbReference type="Proteomes" id="UP000245207"/>
    </source>
</evidence>
<name>A0A2U1MDT9_ARTAN</name>
<keyword evidence="2" id="KW-1185">Reference proteome</keyword>
<protein>
    <submittedName>
        <fullName evidence="1">Uncharacterized protein</fullName>
    </submittedName>
</protein>
<dbReference type="EMBL" id="PKPP01005624">
    <property type="protein sequence ID" value="PWA59425.1"/>
    <property type="molecule type" value="Genomic_DNA"/>
</dbReference>
<evidence type="ECO:0000313" key="1">
    <source>
        <dbReference type="EMBL" id="PWA59425.1"/>
    </source>
</evidence>
<sequence>MDENWEPGPISKKKSTKESVVCGLASRDVAEYEAILTNDRSKHDSFSVSRLTKDVPARDERCFSQVILKSMSGDGLQAKSLKKCKASCKLPNGTHSHGRKRKNNIRKREAVDGSGGFGEIVLEDEETFANFLSELKKRRLDHLEE</sequence>